<dbReference type="STRING" id="35570.A0A1I8NWM0"/>
<evidence type="ECO:0000256" key="2">
    <source>
        <dbReference type="ARBA" id="ARBA00022490"/>
    </source>
</evidence>
<name>A0A1I8NWM0_STOCA</name>
<protein>
    <recommendedName>
        <fullName evidence="7">Trichoplein keratin filament-binding protein</fullName>
    </recommendedName>
</protein>
<proteinExistence type="predicted"/>
<dbReference type="AlphaFoldDB" id="A0A1I8NWM0"/>
<evidence type="ECO:0008006" key="7">
    <source>
        <dbReference type="Google" id="ProtNLM"/>
    </source>
</evidence>
<evidence type="ECO:0000313" key="5">
    <source>
        <dbReference type="EnsemblMetazoa" id="SCAU002657-PA"/>
    </source>
</evidence>
<evidence type="ECO:0000256" key="3">
    <source>
        <dbReference type="ARBA" id="ARBA00023212"/>
    </source>
</evidence>
<dbReference type="Proteomes" id="UP000095300">
    <property type="component" value="Unassembled WGS sequence"/>
</dbReference>
<feature type="coiled-coil region" evidence="4">
    <location>
        <begin position="163"/>
        <end position="263"/>
    </location>
</feature>
<dbReference type="PANTHER" id="PTHR31183:SF2">
    <property type="entry name" value="TRICHOPLEIN KERATIN FILAMENT-BINDING PROTEIN"/>
    <property type="match status" value="1"/>
</dbReference>
<feature type="coiled-coil region" evidence="4">
    <location>
        <begin position="50"/>
        <end position="77"/>
    </location>
</feature>
<keyword evidence="3" id="KW-0206">Cytoskeleton</keyword>
<dbReference type="EnsemblMetazoa" id="SCAU002657-RA">
    <property type="protein sequence ID" value="SCAU002657-PA"/>
    <property type="gene ID" value="SCAU002657"/>
</dbReference>
<keyword evidence="2" id="KW-0963">Cytoplasm</keyword>
<dbReference type="VEuPathDB" id="VectorBase:SCAU002657"/>
<comment type="subcellular location">
    <subcellularLocation>
        <location evidence="1">Cytoplasm</location>
        <location evidence="1">Cytoskeleton</location>
    </subcellularLocation>
</comment>
<organism evidence="5 6">
    <name type="scientific">Stomoxys calcitrans</name>
    <name type="common">Stable fly</name>
    <name type="synonym">Conops calcitrans</name>
    <dbReference type="NCBI Taxonomy" id="35570"/>
    <lineage>
        <taxon>Eukaryota</taxon>
        <taxon>Metazoa</taxon>
        <taxon>Ecdysozoa</taxon>
        <taxon>Arthropoda</taxon>
        <taxon>Hexapoda</taxon>
        <taxon>Insecta</taxon>
        <taxon>Pterygota</taxon>
        <taxon>Neoptera</taxon>
        <taxon>Endopterygota</taxon>
        <taxon>Diptera</taxon>
        <taxon>Brachycera</taxon>
        <taxon>Muscomorpha</taxon>
        <taxon>Muscoidea</taxon>
        <taxon>Muscidae</taxon>
        <taxon>Stomoxys</taxon>
    </lineage>
</organism>
<reference evidence="5" key="1">
    <citation type="submission" date="2020-05" db="UniProtKB">
        <authorList>
            <consortium name="EnsemblMetazoa"/>
        </authorList>
    </citation>
    <scope>IDENTIFICATION</scope>
    <source>
        <strain evidence="5">USDA</strain>
    </source>
</reference>
<dbReference type="GO" id="GO:0006915">
    <property type="term" value="P:apoptotic process"/>
    <property type="evidence" value="ECO:0007669"/>
    <property type="project" value="TreeGrafter"/>
</dbReference>
<evidence type="ECO:0000256" key="4">
    <source>
        <dbReference type="SAM" id="Coils"/>
    </source>
</evidence>
<keyword evidence="4" id="KW-0175">Coiled coil</keyword>
<dbReference type="GO" id="GO:0045095">
    <property type="term" value="C:keratin filament"/>
    <property type="evidence" value="ECO:0007669"/>
    <property type="project" value="TreeGrafter"/>
</dbReference>
<dbReference type="PANTHER" id="PTHR31183">
    <property type="entry name" value="TRICHOPLEIN KERATIN FILAMENT-BINDING PROTEIN FAMILY MEMBER"/>
    <property type="match status" value="1"/>
</dbReference>
<keyword evidence="6" id="KW-1185">Reference proteome</keyword>
<dbReference type="OrthoDB" id="6431598at2759"/>
<evidence type="ECO:0000256" key="1">
    <source>
        <dbReference type="ARBA" id="ARBA00004245"/>
    </source>
</evidence>
<gene>
    <name evidence="5" type="primary">106080680</name>
</gene>
<evidence type="ECO:0000313" key="6">
    <source>
        <dbReference type="Proteomes" id="UP000095300"/>
    </source>
</evidence>
<dbReference type="InterPro" id="IPR043596">
    <property type="entry name" value="CFAP53/TCHP"/>
</dbReference>
<sequence length="544" mass="64513">MKAQHLQAMFARRREMEHMHIERTQAVNKYFDHWGKVTSRFENWTTPEYYKQAEEKLQRSKQEKEKQKQLSERKEKLALLFDQEKEQYDMELREKQRSRKTRALSTSTLEKINVNLKEQQAIRRKLELEAKLYGKWRHGVDDANLIFESKNDHEVIAKLSWLDKQVENQLEKEKDEIEAKERDLRLQAEQNRAEELHKQRQQIREKEIREIRALQEMHMEQLQERQKESETLKESEHKLRENIEELEKEIELLDESYAVMQQKADFGGAYNLTKIKVFMRKRSEVFRNQIKLCISILERMLPEACKPETLLNFKEKLSKQLDSEMYTLTQIDAMYESEAKYNLLRCEDLWQTQTSERYKELKDLLNLERNSKGKVLNDVLQRESELLDIRSTHLNAIENTGEKLKQLIKEEEESPRACIVSQADHITECCHATTACSPRSCHSSTCDTVDSSRSCAPPSRICHESHSALKLPNDTCNLNASQKKRYEHNISNTFKDLNLDVWESMPNSPRDLVNQRVDAQRSLRVVTSETAERPKFGRKRVAWT</sequence>
<accession>A0A1I8NWM0</accession>